<dbReference type="InterPro" id="IPR013783">
    <property type="entry name" value="Ig-like_fold"/>
</dbReference>
<evidence type="ECO:0000256" key="7">
    <source>
        <dbReference type="ARBA" id="ARBA00023136"/>
    </source>
</evidence>
<dbReference type="Ensembl" id="ENSHCOT00000018484.1">
    <property type="protein sequence ID" value="ENSHCOP00000024868.1"/>
    <property type="gene ID" value="ENSHCOG00000014551.1"/>
</dbReference>
<reference evidence="16" key="1">
    <citation type="submission" date="2025-08" db="UniProtKB">
        <authorList>
            <consortium name="Ensembl"/>
        </authorList>
    </citation>
    <scope>IDENTIFICATION</scope>
</reference>
<feature type="region of interest" description="Disordered" evidence="12">
    <location>
        <begin position="737"/>
        <end position="762"/>
    </location>
</feature>
<keyword evidence="4 14" id="KW-0732">Signal</keyword>
<reference evidence="16" key="2">
    <citation type="submission" date="2025-09" db="UniProtKB">
        <authorList>
            <consortium name="Ensembl"/>
        </authorList>
    </citation>
    <scope>IDENTIFICATION</scope>
</reference>
<keyword evidence="3 13" id="KW-0812">Transmembrane</keyword>
<feature type="domain" description="Fibronectin type-III" evidence="15">
    <location>
        <begin position="232"/>
        <end position="333"/>
    </location>
</feature>
<dbReference type="InterPro" id="IPR003529">
    <property type="entry name" value="Hematopoietin_rcpt_Gp130_CS"/>
</dbReference>
<evidence type="ECO:0000256" key="10">
    <source>
        <dbReference type="ARBA" id="ARBA00023180"/>
    </source>
</evidence>
<evidence type="ECO:0000256" key="8">
    <source>
        <dbReference type="ARBA" id="ARBA00023157"/>
    </source>
</evidence>
<dbReference type="SUPFAM" id="SSF49265">
    <property type="entry name" value="Fibronectin type III"/>
    <property type="match status" value="3"/>
</dbReference>
<keyword evidence="5" id="KW-0677">Repeat</keyword>
<dbReference type="InterPro" id="IPR003961">
    <property type="entry name" value="FN3_dom"/>
</dbReference>
<dbReference type="SMART" id="SM00060">
    <property type="entry name" value="FN3"/>
    <property type="match status" value="3"/>
</dbReference>
<keyword evidence="6 13" id="KW-1133">Transmembrane helix</keyword>
<dbReference type="GO" id="GO:0004896">
    <property type="term" value="F:cytokine receptor activity"/>
    <property type="evidence" value="ECO:0007669"/>
    <property type="project" value="InterPro"/>
</dbReference>
<comment type="subcellular location">
    <subcellularLocation>
        <location evidence="1">Membrane</location>
        <topology evidence="1">Single-pass type I membrane protein</topology>
    </subcellularLocation>
</comment>
<dbReference type="PROSITE" id="PS50853">
    <property type="entry name" value="FN3"/>
    <property type="match status" value="3"/>
</dbReference>
<evidence type="ECO:0000313" key="17">
    <source>
        <dbReference type="Proteomes" id="UP000264820"/>
    </source>
</evidence>
<keyword evidence="7 13" id="KW-0472">Membrane</keyword>
<evidence type="ECO:0000256" key="14">
    <source>
        <dbReference type="SAM" id="SignalP"/>
    </source>
</evidence>
<sequence>MTMVLARRLLLFALACLASASSSAETGSHLVITPQSPVLQIGTNFTATCVIIGTTEVTADDLYWNLSQIVIPSNQYTKINESALSVTIPVDNEESEWLFCHCKEKSSYVFFNKGKFIHGIHLTKVYPPEKPKNLTCIVVQGVHYMSKDFKCSWEPPEHHIKEMPTTYTLHVEAIQNNQAYNVSTQKNTATVTMEVFLFHLDLEIWVVADNQLGTVESEHLKQEATSFAKTNPPSSVEVFSEESFPTSLLINWKHPIPKQKIVLKYQIRYCLNGSHNWISVPMVLITKEAESFRLQNLQPDTVYTTQVRCKHANKGYGYWSNWSANVTEKTHAYRPTSKPDLWNIITERVNERQVKFICKNPVLSNGKITGFKIKIQTRKDDMMNRNMSWENIPVKEPEVDSFRSHKFTVLKQMTLPDNISARVYVTAINSAGESPQASIGIPERALDRDPVEGFKVHPQGDTFFLKWNPPNNSAVTQYVVQWVSANDMDWQRESKTTQQTTIKGNIEKFICYNISVYPIYSGWTGKPARVEAFLEERAPLVGPSVRLNGKPGRNQAKLVWNEIPQHEQQGFITNYTIFYSSGSKRSAITVPATVTSYVLTSLSANTKYDAWIRASTNGGSTDGTKHSFTTLEYAPGDIEMIVVGVSLGFLFVVLLTMLLCIYKKDVIRKNLWPWIPNPRKSTIRNWSPDYPLKPETPKENFLSGICVLDVDVSDGKSVSEEDKTSLALKKDKYLSEEHSSGIGGSSCMSSPRQSVSDSDEGADIADTTASTVQYSSVVASNGYKGQTPSAQPQQLIFSRSESTQPLLDSEENPDLLVQEGSGASQPFSQVPCFSHSAWNQDNGSFPELNQLEVEPQEVLLQLDMCPSGEDSEQKTLADGQSLSSYMPQLGGYRPQ</sequence>
<organism evidence="16 17">
    <name type="scientific">Hippocampus comes</name>
    <name type="common">Tiger tail seahorse</name>
    <dbReference type="NCBI Taxonomy" id="109280"/>
    <lineage>
        <taxon>Eukaryota</taxon>
        <taxon>Metazoa</taxon>
        <taxon>Chordata</taxon>
        <taxon>Craniata</taxon>
        <taxon>Vertebrata</taxon>
        <taxon>Euteleostomi</taxon>
        <taxon>Actinopterygii</taxon>
        <taxon>Neopterygii</taxon>
        <taxon>Teleostei</taxon>
        <taxon>Neoteleostei</taxon>
        <taxon>Acanthomorphata</taxon>
        <taxon>Syngnathiaria</taxon>
        <taxon>Syngnathiformes</taxon>
        <taxon>Syngnathoidei</taxon>
        <taxon>Syngnathidae</taxon>
        <taxon>Hippocampus</taxon>
    </lineage>
</organism>
<dbReference type="OrthoDB" id="9934532at2759"/>
<dbReference type="Gene3D" id="2.60.40.10">
    <property type="entry name" value="Immunoglobulins"/>
    <property type="match status" value="6"/>
</dbReference>
<feature type="chain" id="PRO_5018634785" evidence="14">
    <location>
        <begin position="21"/>
        <end position="895"/>
    </location>
</feature>
<feature type="domain" description="Fibronectin type-III" evidence="15">
    <location>
        <begin position="539"/>
        <end position="633"/>
    </location>
</feature>
<feature type="domain" description="Fibronectin type-III" evidence="15">
    <location>
        <begin position="450"/>
        <end position="538"/>
    </location>
</feature>
<dbReference type="FunFam" id="2.60.40.10:FF:000524">
    <property type="entry name" value="Interleukin-6 receptor subunit beta"/>
    <property type="match status" value="1"/>
</dbReference>
<keyword evidence="11" id="KW-0393">Immunoglobulin domain</keyword>
<evidence type="ECO:0000256" key="11">
    <source>
        <dbReference type="ARBA" id="ARBA00023319"/>
    </source>
</evidence>
<dbReference type="PANTHER" id="PTHR48423">
    <property type="entry name" value="INTERLEUKIN-27 RECEPTOR SUBUNIT ALPHA"/>
    <property type="match status" value="1"/>
</dbReference>
<evidence type="ECO:0000313" key="16">
    <source>
        <dbReference type="Ensembl" id="ENSHCOP00000024868.1"/>
    </source>
</evidence>
<evidence type="ECO:0000259" key="15">
    <source>
        <dbReference type="PROSITE" id="PS50853"/>
    </source>
</evidence>
<dbReference type="GeneTree" id="ENSGT00940000155603"/>
<protein>
    <submittedName>
        <fullName evidence="16">Interleukin 6 signal transducer</fullName>
    </submittedName>
</protein>
<evidence type="ECO:0000256" key="4">
    <source>
        <dbReference type="ARBA" id="ARBA00022729"/>
    </source>
</evidence>
<keyword evidence="17" id="KW-1185">Reference proteome</keyword>
<evidence type="ECO:0000256" key="3">
    <source>
        <dbReference type="ARBA" id="ARBA00022692"/>
    </source>
</evidence>
<dbReference type="GO" id="GO:0005886">
    <property type="term" value="C:plasma membrane"/>
    <property type="evidence" value="ECO:0007669"/>
    <property type="project" value="UniProtKB-ARBA"/>
</dbReference>
<dbReference type="CDD" id="cd00063">
    <property type="entry name" value="FN3"/>
    <property type="match status" value="3"/>
</dbReference>
<comment type="similarity">
    <text evidence="2">Belongs to the type I cytokine receptor family. Type 2 subfamily.</text>
</comment>
<evidence type="ECO:0000256" key="1">
    <source>
        <dbReference type="ARBA" id="ARBA00004479"/>
    </source>
</evidence>
<keyword evidence="8" id="KW-1015">Disulfide bond</keyword>
<dbReference type="InterPro" id="IPR036116">
    <property type="entry name" value="FN3_sf"/>
</dbReference>
<dbReference type="Pfam" id="PF06328">
    <property type="entry name" value="Lep_receptor_Ig"/>
    <property type="match status" value="1"/>
</dbReference>
<dbReference type="OMA" id="RYILEWC"/>
<dbReference type="GeneID" id="109530464"/>
<dbReference type="Pfam" id="PF00041">
    <property type="entry name" value="fn3"/>
    <property type="match status" value="2"/>
</dbReference>
<feature type="region of interest" description="Disordered" evidence="12">
    <location>
        <begin position="866"/>
        <end position="895"/>
    </location>
</feature>
<dbReference type="PANTHER" id="PTHR48423:SF2">
    <property type="entry name" value="INTERLEUKIN-12 RECEPTOR SUBUNIT BETA-2"/>
    <property type="match status" value="1"/>
</dbReference>
<dbReference type="InterPro" id="IPR010457">
    <property type="entry name" value="IgC2-like_lig-bd"/>
</dbReference>
<evidence type="ECO:0000256" key="6">
    <source>
        <dbReference type="ARBA" id="ARBA00022989"/>
    </source>
</evidence>
<keyword evidence="9" id="KW-0675">Receptor</keyword>
<dbReference type="RefSeq" id="XP_019749790.1">
    <property type="nucleotide sequence ID" value="XM_019894231.1"/>
</dbReference>
<dbReference type="InterPro" id="IPR036179">
    <property type="entry name" value="Ig-like_dom_sf"/>
</dbReference>
<evidence type="ECO:0000256" key="5">
    <source>
        <dbReference type="ARBA" id="ARBA00022737"/>
    </source>
</evidence>
<feature type="transmembrane region" description="Helical" evidence="13">
    <location>
        <begin position="640"/>
        <end position="662"/>
    </location>
</feature>
<dbReference type="STRING" id="109280.ENSHCOP00000024868"/>
<proteinExistence type="inferred from homology"/>
<evidence type="ECO:0000256" key="13">
    <source>
        <dbReference type="SAM" id="Phobius"/>
    </source>
</evidence>
<dbReference type="InterPro" id="IPR052672">
    <property type="entry name" value="Type1_Cytokine_Rcpt_Type2"/>
</dbReference>
<dbReference type="PROSITE" id="PS01353">
    <property type="entry name" value="HEMATOPO_REC_L_F2"/>
    <property type="match status" value="1"/>
</dbReference>
<dbReference type="SUPFAM" id="SSF48726">
    <property type="entry name" value="Immunoglobulin"/>
    <property type="match status" value="1"/>
</dbReference>
<evidence type="ECO:0000256" key="2">
    <source>
        <dbReference type="ARBA" id="ARBA00008921"/>
    </source>
</evidence>
<dbReference type="AlphaFoldDB" id="A0A3Q2ZF32"/>
<dbReference type="CTD" id="3572"/>
<keyword evidence="10" id="KW-0325">Glycoprotein</keyword>
<feature type="signal peptide" evidence="14">
    <location>
        <begin position="1"/>
        <end position="20"/>
    </location>
</feature>
<dbReference type="Proteomes" id="UP000264820">
    <property type="component" value="Unplaced"/>
</dbReference>
<name>A0A3Q2ZF32_HIPCM</name>
<accession>A0A3Q2ZF32</accession>
<evidence type="ECO:0000256" key="12">
    <source>
        <dbReference type="SAM" id="MobiDB-lite"/>
    </source>
</evidence>
<evidence type="ECO:0000256" key="9">
    <source>
        <dbReference type="ARBA" id="ARBA00023170"/>
    </source>
</evidence>
<dbReference type="KEGG" id="hcq:109530464"/>